<dbReference type="AlphaFoldDB" id="A0A2W2F8M2"/>
<evidence type="ECO:0000313" key="2">
    <source>
        <dbReference type="EMBL" id="PZG21930.1"/>
    </source>
</evidence>
<proteinExistence type="predicted"/>
<protein>
    <submittedName>
        <fullName evidence="2">Uncharacterized protein</fullName>
    </submittedName>
</protein>
<feature type="compositionally biased region" description="Basic and acidic residues" evidence="1">
    <location>
        <begin position="47"/>
        <end position="64"/>
    </location>
</feature>
<gene>
    <name evidence="2" type="ORF">C1I95_06445</name>
</gene>
<organism evidence="2 3">
    <name type="scientific">Micromonospora craterilacus</name>
    <dbReference type="NCBI Taxonomy" id="1655439"/>
    <lineage>
        <taxon>Bacteria</taxon>
        <taxon>Bacillati</taxon>
        <taxon>Actinomycetota</taxon>
        <taxon>Actinomycetes</taxon>
        <taxon>Micromonosporales</taxon>
        <taxon>Micromonosporaceae</taxon>
        <taxon>Micromonospora</taxon>
    </lineage>
</organism>
<keyword evidence="3" id="KW-1185">Reference proteome</keyword>
<sequence>MTARVVAHRRHNAIVHVVGASGQARRVPRAGRASPIRPRRGPAGPPRRHDDRRWETDLRGWTDG</sequence>
<dbReference type="EMBL" id="POTY01000024">
    <property type="protein sequence ID" value="PZG21930.1"/>
    <property type="molecule type" value="Genomic_DNA"/>
</dbReference>
<evidence type="ECO:0000313" key="3">
    <source>
        <dbReference type="Proteomes" id="UP000248924"/>
    </source>
</evidence>
<name>A0A2W2F8M2_9ACTN</name>
<reference evidence="2 3" key="1">
    <citation type="submission" date="2018-01" db="EMBL/GenBank/DDBJ databases">
        <title>Draft genome sequence of Jishengella sp. NA12.</title>
        <authorList>
            <person name="Sahin N."/>
            <person name="Ay H."/>
            <person name="Saygin H."/>
        </authorList>
    </citation>
    <scope>NUCLEOTIDE SEQUENCE [LARGE SCALE GENOMIC DNA]</scope>
    <source>
        <strain evidence="2 3">NA12</strain>
    </source>
</reference>
<accession>A0A2W2F8M2</accession>
<evidence type="ECO:0000256" key="1">
    <source>
        <dbReference type="SAM" id="MobiDB-lite"/>
    </source>
</evidence>
<feature type="region of interest" description="Disordered" evidence="1">
    <location>
        <begin position="21"/>
        <end position="64"/>
    </location>
</feature>
<comment type="caution">
    <text evidence="2">The sequence shown here is derived from an EMBL/GenBank/DDBJ whole genome shotgun (WGS) entry which is preliminary data.</text>
</comment>
<dbReference type="Proteomes" id="UP000248924">
    <property type="component" value="Unassembled WGS sequence"/>
</dbReference>